<evidence type="ECO:0000313" key="2">
    <source>
        <dbReference type="EMBL" id="KAL3664091.1"/>
    </source>
</evidence>
<feature type="region of interest" description="Disordered" evidence="1">
    <location>
        <begin position="68"/>
        <end position="90"/>
    </location>
</feature>
<dbReference type="AlphaFoldDB" id="A0ABD3FEG3"/>
<reference evidence="2 3" key="1">
    <citation type="submission" date="2024-09" db="EMBL/GenBank/DDBJ databases">
        <title>Genome sequencing and assembly of Phytophthora oleae, isolate VK10A, causative agent of rot of olive drupes.</title>
        <authorList>
            <person name="Conti Taguali S."/>
            <person name="Riolo M."/>
            <person name="La Spada F."/>
            <person name="Cacciola S.O."/>
            <person name="Dionisio G."/>
        </authorList>
    </citation>
    <scope>NUCLEOTIDE SEQUENCE [LARGE SCALE GENOMIC DNA]</scope>
    <source>
        <strain evidence="2 3">VK10A</strain>
    </source>
</reference>
<organism evidence="2 3">
    <name type="scientific">Phytophthora oleae</name>
    <dbReference type="NCBI Taxonomy" id="2107226"/>
    <lineage>
        <taxon>Eukaryota</taxon>
        <taxon>Sar</taxon>
        <taxon>Stramenopiles</taxon>
        <taxon>Oomycota</taxon>
        <taxon>Peronosporomycetes</taxon>
        <taxon>Peronosporales</taxon>
        <taxon>Peronosporaceae</taxon>
        <taxon>Phytophthora</taxon>
    </lineage>
</organism>
<sequence>MARIQRAGGHDAGQAVNTRLRSATTKIVAFTRLEVHSDMKLMESACPMQPKAPRSEDLSDNVSALTSATCQSFPNRSGAEPSSGEKDKQADRLTALELPDIPEDGSTLGYSMVKQNGEGKLRQLMEGEEEEPLPNVPNLCSCWEIPSETIENKTVKETGEGMKLPVAPMTGLWRMQCSWTELFRSGESFLYDDSCNLLKRMIRANTQLVMFKNDTVVPNVFGSGWWRPFYDIQRYESLAECGGELQQLLLPSDLVRDDEAKLADAPAKIVSLADRNLRCLRRSDVSLTRASMNIPSVWNFEITTDRIAILIAEKLTTLAPQPTPTPPTVQIGKTQLQVPEKTEVSGLRLNSPTDWQKSSLNTQICSDGQGIAMLPDQPQTATAKLKVVAEDKPLSTDYFVSDKFLKCSWSEPQKEGNDSDVREGKRLKDDQLLQQFARPAMWDLMRKKLLKVDGASFAHALDGVSFEALKAIIYQQLPKVKQMSLNPSAFSNGEIIEVCTSLRQAVWLHTLRIMSGCRSSEAMSAILTRILPSTKYRIALGSSNWKDLRTLVQAIAGNVMPSDALIEYPVDTSAVEENSTLQPPTKKHRVLPTNKENIPVRVMCSIEFLEQDKLLDELCTEQQIFFIERDLPPPIDVLVDERNCICVVDETTIQEEASMRRFIFSLAHLQVQQRKCWIVVALSNPISPEMEELLNLFLAAFVQFRIEIQVLTSFSCEETGRFVRAIVDECAEVALNDYRILPRLWFERPFLLEEESQLERFLVSTKVVNHYAAQSLLHKICVEDLFSKSLDELKLLVQNAVADDQLELLWRLVQHNHGLDQT</sequence>
<evidence type="ECO:0000313" key="3">
    <source>
        <dbReference type="Proteomes" id="UP001632037"/>
    </source>
</evidence>
<gene>
    <name evidence="2" type="ORF">V7S43_010976</name>
</gene>
<dbReference type="PANTHER" id="PTHR35668:SF1">
    <property type="entry name" value="PROTEIN SHORTAGE IN CHIASMATA 1 ORTHOLOG"/>
    <property type="match status" value="1"/>
</dbReference>
<keyword evidence="3" id="KW-1185">Reference proteome</keyword>
<accession>A0ABD3FEG3</accession>
<evidence type="ECO:0000256" key="1">
    <source>
        <dbReference type="SAM" id="MobiDB-lite"/>
    </source>
</evidence>
<dbReference type="InterPro" id="IPR039991">
    <property type="entry name" value="SHOC1"/>
</dbReference>
<protein>
    <submittedName>
        <fullName evidence="2">Uncharacterized protein</fullName>
    </submittedName>
</protein>
<dbReference type="EMBL" id="JBIMZQ010000025">
    <property type="protein sequence ID" value="KAL3664091.1"/>
    <property type="molecule type" value="Genomic_DNA"/>
</dbReference>
<dbReference type="PANTHER" id="PTHR35668">
    <property type="entry name" value="PROTEIN SHORTAGE IN CHIASMATA 1 ORTHOLOG"/>
    <property type="match status" value="1"/>
</dbReference>
<proteinExistence type="predicted"/>
<comment type="caution">
    <text evidence="2">The sequence shown here is derived from an EMBL/GenBank/DDBJ whole genome shotgun (WGS) entry which is preliminary data.</text>
</comment>
<name>A0ABD3FEG3_9STRA</name>
<dbReference type="Proteomes" id="UP001632037">
    <property type="component" value="Unassembled WGS sequence"/>
</dbReference>